<evidence type="ECO:0000259" key="3">
    <source>
        <dbReference type="PROSITE" id="PS50102"/>
    </source>
</evidence>
<feature type="region of interest" description="Disordered" evidence="2">
    <location>
        <begin position="473"/>
        <end position="621"/>
    </location>
</feature>
<feature type="compositionally biased region" description="Low complexity" evidence="2">
    <location>
        <begin position="222"/>
        <end position="252"/>
    </location>
</feature>
<dbReference type="SUPFAM" id="SSF54928">
    <property type="entry name" value="RNA-binding domain, RBD"/>
    <property type="match status" value="1"/>
</dbReference>
<dbReference type="SUPFAM" id="SSF52954">
    <property type="entry name" value="Class II aaRS ABD-related"/>
    <property type="match status" value="1"/>
</dbReference>
<sequence length="905" mass="99971">MTSNSEDEAFHFRGKSLSPESPQPLHIPEPANIPILQHQMDLEFNDTSKYKTSDDTQPASPDLRPEIRDQLRLARQFSSQTFAALDHEDDNFGAGSQGTGSSHKQAQGGDLDAEENKPSYLMHHDALLSSQIESALVESSLGDMVNQESSTPHFKPTPHADRPVPHEPQVLSESSHPKSFPIPTHDPESDSSLEYVPNETEQIRTAGEGRSSPAPDQINYQSLLDTLSSSVSDAPSSTTITATTPPIAADSSLLPSKPEGVAPLSAGLPPRPPPQEKPLINSNYAPTNNIRSFHPLHNRVSNDSSKYSQSSQEPLHLPSNIQPTVGGSGSLSVVTSLHPPPPPPVTFQQLSPSSGVQSREQSDKQAVSSHDGDEEAPWGPDIQRKYDGFLQNERAYVTEGVWDRFPPGSRLFIGNLPTEKVTKRDLFHLFHEYGDLAQISIKQAYGFIQFLDDKSCSNALRVEQGSIIRGRKIHLEVSKPQPQRAQRHAQPDSLRSSGRKRSRSPEYTRPSHGTRGPRSSVDRYDRIPDTRGSPPGRFGTRDEPYRRRDDYRPMRSPSARGYRRNDYRHRDRSAERCGSDRDRRRSRSPFRRKSRYRSPSPAAGAGGHASDSDLPMPRRGPQEVPEVQILVLEEIDRNFLYQAESTFRDKGLKTDVFFLSPRISVAAVVRRQIIEGVLAIVKLSRSHQYSRKIPLQVFDRSSGVDNVRFNGGPSYEDFGIKRLLIDIVEYSELEPNVAADVVLHVRVVQHGIVPNQKLAFQAPNISQLPVQRPAVPLSGGTNNLANLISTLDPQSLQTLIGALHQNPNAIQAVQKQYPSSSNIPLNLANLLSNRAPQNPLISPSSNNPFSPTAPSYGIPSPTVTADPTLASLLLSSANQRAAPSQSSQVPPHVQNIMDQLTKWKQ</sequence>
<dbReference type="PANTHER" id="PTHR23295:SF6">
    <property type="entry name" value="NEOSIN, ISOFORM A"/>
    <property type="match status" value="1"/>
</dbReference>
<dbReference type="Proteomes" id="UP000224634">
    <property type="component" value="Unassembled WGS sequence"/>
</dbReference>
<dbReference type="EMBL" id="PDNA01000033">
    <property type="protein sequence ID" value="PGH21574.1"/>
    <property type="molecule type" value="Genomic_DNA"/>
</dbReference>
<accession>A0A2B7YBX1</accession>
<dbReference type="InterPro" id="IPR000504">
    <property type="entry name" value="RRM_dom"/>
</dbReference>
<dbReference type="InterPro" id="IPR034167">
    <property type="entry name" value="Nab3_RRM"/>
</dbReference>
<name>A0A2B7YBX1_POLH7</name>
<feature type="region of interest" description="Disordered" evidence="2">
    <location>
        <begin position="139"/>
        <end position="383"/>
    </location>
</feature>
<dbReference type="SMART" id="SM00360">
    <property type="entry name" value="RRM"/>
    <property type="match status" value="1"/>
</dbReference>
<dbReference type="InterPro" id="IPR035979">
    <property type="entry name" value="RBD_domain_sf"/>
</dbReference>
<feature type="domain" description="RRM" evidence="3">
    <location>
        <begin position="409"/>
        <end position="480"/>
    </location>
</feature>
<dbReference type="PROSITE" id="PS50102">
    <property type="entry name" value="RRM"/>
    <property type="match status" value="1"/>
</dbReference>
<feature type="compositionally biased region" description="Low complexity" evidence="2">
    <location>
        <begin position="597"/>
        <end position="613"/>
    </location>
</feature>
<dbReference type="CDD" id="cd12342">
    <property type="entry name" value="RRM_Nab3p"/>
    <property type="match status" value="1"/>
</dbReference>
<dbReference type="InterPro" id="IPR012677">
    <property type="entry name" value="Nucleotide-bd_a/b_plait_sf"/>
</dbReference>
<dbReference type="Pfam" id="PF00076">
    <property type="entry name" value="RRM_1"/>
    <property type="match status" value="1"/>
</dbReference>
<dbReference type="OrthoDB" id="10044938at2759"/>
<feature type="compositionally biased region" description="Basic and acidic residues" evidence="2">
    <location>
        <begin position="539"/>
        <end position="553"/>
    </location>
</feature>
<dbReference type="STRING" id="1447883.A0A2B7YBX1"/>
<feature type="compositionally biased region" description="Basic and acidic residues" evidence="2">
    <location>
        <begin position="520"/>
        <end position="529"/>
    </location>
</feature>
<evidence type="ECO:0000313" key="4">
    <source>
        <dbReference type="EMBL" id="PGH21574.1"/>
    </source>
</evidence>
<evidence type="ECO:0000256" key="1">
    <source>
        <dbReference type="PROSITE-ProRule" id="PRU00176"/>
    </source>
</evidence>
<reference evidence="4 5" key="1">
    <citation type="submission" date="2017-10" db="EMBL/GenBank/DDBJ databases">
        <title>Comparative genomics in systemic dimorphic fungi from Ajellomycetaceae.</title>
        <authorList>
            <person name="Munoz J.F."/>
            <person name="Mcewen J.G."/>
            <person name="Clay O.K."/>
            <person name="Cuomo C.A."/>
        </authorList>
    </citation>
    <scope>NUCLEOTIDE SEQUENCE [LARGE SCALE GENOMIC DNA]</scope>
    <source>
        <strain evidence="4 5">UAMH7299</strain>
    </source>
</reference>
<feature type="compositionally biased region" description="Polar residues" evidence="2">
    <location>
        <begin position="280"/>
        <end position="291"/>
    </location>
</feature>
<feature type="compositionally biased region" description="Basic and acidic residues" evidence="2">
    <location>
        <begin position="563"/>
        <end position="583"/>
    </location>
</feature>
<dbReference type="Gene3D" id="3.30.70.330">
    <property type="match status" value="1"/>
</dbReference>
<proteinExistence type="predicted"/>
<protein>
    <recommendedName>
        <fullName evidence="3">RRM domain-containing protein</fullName>
    </recommendedName>
</protein>
<dbReference type="InterPro" id="IPR052600">
    <property type="entry name" value="Nuc_rcpt_coact/corep"/>
</dbReference>
<comment type="caution">
    <text evidence="4">The sequence shown here is derived from an EMBL/GenBank/DDBJ whole genome shotgun (WGS) entry which is preliminary data.</text>
</comment>
<feature type="compositionally biased region" description="Polar residues" evidence="2">
    <location>
        <begin position="346"/>
        <end position="368"/>
    </location>
</feature>
<keyword evidence="5" id="KW-1185">Reference proteome</keyword>
<feature type="compositionally biased region" description="Basic residues" evidence="2">
    <location>
        <begin position="584"/>
        <end position="596"/>
    </location>
</feature>
<evidence type="ECO:0000313" key="5">
    <source>
        <dbReference type="Proteomes" id="UP000224634"/>
    </source>
</evidence>
<evidence type="ECO:0000256" key="2">
    <source>
        <dbReference type="SAM" id="MobiDB-lite"/>
    </source>
</evidence>
<dbReference type="PANTHER" id="PTHR23295">
    <property type="entry name" value="NUCLEAR RECEPTOR COACTIVATOR 5-RELATED"/>
    <property type="match status" value="1"/>
</dbReference>
<feature type="region of interest" description="Disordered" evidence="2">
    <location>
        <begin position="79"/>
        <end position="118"/>
    </location>
</feature>
<feature type="compositionally biased region" description="Low complexity" evidence="2">
    <location>
        <begin position="301"/>
        <end position="311"/>
    </location>
</feature>
<dbReference type="AlphaFoldDB" id="A0A2B7YBX1"/>
<keyword evidence="1" id="KW-0694">RNA-binding</keyword>
<dbReference type="GO" id="GO:0003723">
    <property type="term" value="F:RNA binding"/>
    <property type="evidence" value="ECO:0007669"/>
    <property type="project" value="UniProtKB-UniRule"/>
</dbReference>
<gene>
    <name evidence="4" type="ORF">AJ80_03134</name>
</gene>
<organism evidence="4 5">
    <name type="scientific">Polytolypa hystricis (strain UAMH7299)</name>
    <dbReference type="NCBI Taxonomy" id="1447883"/>
    <lineage>
        <taxon>Eukaryota</taxon>
        <taxon>Fungi</taxon>
        <taxon>Dikarya</taxon>
        <taxon>Ascomycota</taxon>
        <taxon>Pezizomycotina</taxon>
        <taxon>Eurotiomycetes</taxon>
        <taxon>Eurotiomycetidae</taxon>
        <taxon>Onygenales</taxon>
        <taxon>Onygenales incertae sedis</taxon>
        <taxon>Polytolypa</taxon>
    </lineage>
</organism>
<feature type="region of interest" description="Disordered" evidence="2">
    <location>
        <begin position="1"/>
        <end position="67"/>
    </location>
</feature>